<feature type="domain" description="CT398-like coiled coil hairpin" evidence="3">
    <location>
        <begin position="11"/>
        <end position="186"/>
    </location>
</feature>
<dbReference type="Pfam" id="PF02591">
    <property type="entry name" value="Zn_ribbon_9"/>
    <property type="match status" value="1"/>
</dbReference>
<dbReference type="PANTHER" id="PTHR39082">
    <property type="entry name" value="PHOSPHOLIPASE C-BETA-2-RELATED"/>
    <property type="match status" value="1"/>
</dbReference>
<name>A0A523UVJ8_UNCT6</name>
<dbReference type="PANTHER" id="PTHR39082:SF1">
    <property type="entry name" value="SCAVENGER RECEPTOR CLASS A MEMBER 3"/>
    <property type="match status" value="1"/>
</dbReference>
<proteinExistence type="predicted"/>
<dbReference type="InterPro" id="IPR052376">
    <property type="entry name" value="Oxidative_Scav/Glycosyltrans"/>
</dbReference>
<dbReference type="Pfam" id="PF24481">
    <property type="entry name" value="CT398_CC"/>
    <property type="match status" value="1"/>
</dbReference>
<feature type="domain" description="C4-type zinc ribbon" evidence="2">
    <location>
        <begin position="198"/>
        <end position="230"/>
    </location>
</feature>
<feature type="coiled-coil region" evidence="1">
    <location>
        <begin position="39"/>
        <end position="80"/>
    </location>
</feature>
<dbReference type="InterPro" id="IPR056003">
    <property type="entry name" value="CT398_CC_hairpin"/>
</dbReference>
<evidence type="ECO:0000313" key="5">
    <source>
        <dbReference type="Proteomes" id="UP000315525"/>
    </source>
</evidence>
<gene>
    <name evidence="4" type="ORF">E3J62_04460</name>
</gene>
<evidence type="ECO:0000256" key="1">
    <source>
        <dbReference type="SAM" id="Coils"/>
    </source>
</evidence>
<evidence type="ECO:0000313" key="4">
    <source>
        <dbReference type="EMBL" id="TET46349.1"/>
    </source>
</evidence>
<organism evidence="4 5">
    <name type="scientific">candidate division TA06 bacterium</name>
    <dbReference type="NCBI Taxonomy" id="2250710"/>
    <lineage>
        <taxon>Bacteria</taxon>
        <taxon>Bacteria division TA06</taxon>
    </lineage>
</organism>
<feature type="coiled-coil region" evidence="1">
    <location>
        <begin position="115"/>
        <end position="163"/>
    </location>
</feature>
<dbReference type="InterPro" id="IPR003743">
    <property type="entry name" value="Zf-RING_7"/>
</dbReference>
<keyword evidence="1" id="KW-0175">Coiled coil</keyword>
<evidence type="ECO:0000259" key="3">
    <source>
        <dbReference type="Pfam" id="PF24481"/>
    </source>
</evidence>
<comment type="caution">
    <text evidence="4">The sequence shown here is derived from an EMBL/GenBank/DDBJ whole genome shotgun (WGS) entry which is preliminary data.</text>
</comment>
<protein>
    <submittedName>
        <fullName evidence="4">Uncharacterized protein</fullName>
    </submittedName>
</protein>
<dbReference type="Proteomes" id="UP000315525">
    <property type="component" value="Unassembled WGS sequence"/>
</dbReference>
<dbReference type="AlphaFoldDB" id="A0A523UVJ8"/>
<accession>A0A523UVJ8</accession>
<sequence length="236" mass="27398">MNQELAHLLELQRIDDETEHMKHEQSEIPEDVVAIDERLRETESAYVQQKEKLAELNKRRSSLENDLVLLGERLKKYQRQLLSAKTNQEYQVFLREIDAAKATISQNEEDILTLMDDAETMASDIEQRTRELEKERVSSQQEVDSLKTRMNILREEYKEKTDERRGLVIRMGKRLVQKYERIKNGRGGQAVVVINGEVCTGCHTTLPPQFAVEIRKGGEILTCESCGRILIWGNRN</sequence>
<evidence type="ECO:0000259" key="2">
    <source>
        <dbReference type="Pfam" id="PF02591"/>
    </source>
</evidence>
<dbReference type="Gene3D" id="1.10.287.1490">
    <property type="match status" value="1"/>
</dbReference>
<reference evidence="4 5" key="1">
    <citation type="submission" date="2019-03" db="EMBL/GenBank/DDBJ databases">
        <title>Metabolic potential of uncultured bacteria and archaea associated with petroleum seepage in deep-sea sediments.</title>
        <authorList>
            <person name="Dong X."/>
            <person name="Hubert C."/>
        </authorList>
    </citation>
    <scope>NUCLEOTIDE SEQUENCE [LARGE SCALE GENOMIC DNA]</scope>
    <source>
        <strain evidence="4">E44_bin18</strain>
    </source>
</reference>
<dbReference type="EMBL" id="SOJN01000056">
    <property type="protein sequence ID" value="TET46349.1"/>
    <property type="molecule type" value="Genomic_DNA"/>
</dbReference>